<evidence type="ECO:0000313" key="2">
    <source>
        <dbReference type="Proteomes" id="UP001143856"/>
    </source>
</evidence>
<evidence type="ECO:0000313" key="1">
    <source>
        <dbReference type="EMBL" id="KAJ2973686.1"/>
    </source>
</evidence>
<name>A0ACC1N4X4_9PEZI</name>
<sequence length="372" mass="41629">MATTDSESRPHGASTRSMPLEQNPRIPLLRRLRGTQVVVPDIESMVAHWPRAQHPEVEWMVEEIDRVLQSVFTLPKYEARLRKMREAKLGEFGASTWPYARFEALRPAVYLLVFLSYLFLEIDTKQYSPMATNDEAVADSYLKANLSGVPGTDLSDISTNSIIACFKPAGNAIVEFYDEGKLAKLRLASSFAFVRMCDEERRVFAAPFLPTAEEYMRKRMGSSGVMVFGTFVEFAYGISLPKEVCEDEAIKCIWDKTNVVVFTINDILSLNKEMAHSPVVDSLIPLLTVELGSAQAAIEHACHTIRFSVHAIDLAAERILAREFSTPGLRDDIRKFIDGAKYLITSSLSWSLVTPRYGLNAASMDGGLRMTL</sequence>
<proteinExistence type="predicted"/>
<protein>
    <submittedName>
        <fullName evidence="1">Uncharacterized protein</fullName>
    </submittedName>
</protein>
<comment type="caution">
    <text evidence="1">The sequence shown here is derived from an EMBL/GenBank/DDBJ whole genome shotgun (WGS) entry which is preliminary data.</text>
</comment>
<gene>
    <name evidence="1" type="ORF">NUW58_g8876</name>
</gene>
<reference evidence="1" key="1">
    <citation type="submission" date="2022-10" db="EMBL/GenBank/DDBJ databases">
        <title>Genome Sequence of Xylaria curta.</title>
        <authorList>
            <person name="Buettner E."/>
        </authorList>
    </citation>
    <scope>NUCLEOTIDE SEQUENCE</scope>
    <source>
        <strain evidence="1">Babe10</strain>
    </source>
</reference>
<accession>A0ACC1N4X4</accession>
<keyword evidence="2" id="KW-1185">Reference proteome</keyword>
<dbReference type="EMBL" id="JAPDGR010002897">
    <property type="protein sequence ID" value="KAJ2973686.1"/>
    <property type="molecule type" value="Genomic_DNA"/>
</dbReference>
<organism evidence="1 2">
    <name type="scientific">Xylaria curta</name>
    <dbReference type="NCBI Taxonomy" id="42375"/>
    <lineage>
        <taxon>Eukaryota</taxon>
        <taxon>Fungi</taxon>
        <taxon>Dikarya</taxon>
        <taxon>Ascomycota</taxon>
        <taxon>Pezizomycotina</taxon>
        <taxon>Sordariomycetes</taxon>
        <taxon>Xylariomycetidae</taxon>
        <taxon>Xylariales</taxon>
        <taxon>Xylariaceae</taxon>
        <taxon>Xylaria</taxon>
    </lineage>
</organism>
<dbReference type="Proteomes" id="UP001143856">
    <property type="component" value="Unassembled WGS sequence"/>
</dbReference>